<dbReference type="SUPFAM" id="SSF57756">
    <property type="entry name" value="Retrovirus zinc finger-like domains"/>
    <property type="match status" value="1"/>
</dbReference>
<dbReference type="InterPro" id="IPR036875">
    <property type="entry name" value="Znf_CCHC_sf"/>
</dbReference>
<feature type="compositionally biased region" description="Polar residues" evidence="1">
    <location>
        <begin position="1"/>
        <end position="12"/>
    </location>
</feature>
<organism evidence="2 3">
    <name type="scientific">Smittium culicis</name>
    <dbReference type="NCBI Taxonomy" id="133412"/>
    <lineage>
        <taxon>Eukaryota</taxon>
        <taxon>Fungi</taxon>
        <taxon>Fungi incertae sedis</taxon>
        <taxon>Zoopagomycota</taxon>
        <taxon>Kickxellomycotina</taxon>
        <taxon>Harpellomycetes</taxon>
        <taxon>Harpellales</taxon>
        <taxon>Legeriomycetaceae</taxon>
        <taxon>Smittium</taxon>
    </lineage>
</organism>
<dbReference type="GO" id="GO:0008270">
    <property type="term" value="F:zinc ion binding"/>
    <property type="evidence" value="ECO:0007669"/>
    <property type="project" value="InterPro"/>
</dbReference>
<proteinExistence type="predicted"/>
<name>A0A1R1Y199_9FUNG</name>
<dbReference type="AlphaFoldDB" id="A0A1R1Y199"/>
<protein>
    <recommendedName>
        <fullName evidence="4">CCHC-type domain-containing protein</fullName>
    </recommendedName>
</protein>
<evidence type="ECO:0008006" key="4">
    <source>
        <dbReference type="Google" id="ProtNLM"/>
    </source>
</evidence>
<feature type="compositionally biased region" description="Basic and acidic residues" evidence="1">
    <location>
        <begin position="151"/>
        <end position="165"/>
    </location>
</feature>
<dbReference type="EMBL" id="LSSM01002712">
    <property type="protein sequence ID" value="OMJ20605.1"/>
    <property type="molecule type" value="Genomic_DNA"/>
</dbReference>
<feature type="region of interest" description="Disordered" evidence="1">
    <location>
        <begin position="1"/>
        <end position="22"/>
    </location>
</feature>
<evidence type="ECO:0000256" key="1">
    <source>
        <dbReference type="SAM" id="MobiDB-lite"/>
    </source>
</evidence>
<keyword evidence="3" id="KW-1185">Reference proteome</keyword>
<comment type="caution">
    <text evidence="2">The sequence shown here is derived from an EMBL/GenBank/DDBJ whole genome shotgun (WGS) entry which is preliminary data.</text>
</comment>
<dbReference type="GO" id="GO:0003676">
    <property type="term" value="F:nucleic acid binding"/>
    <property type="evidence" value="ECO:0007669"/>
    <property type="project" value="InterPro"/>
</dbReference>
<evidence type="ECO:0000313" key="2">
    <source>
        <dbReference type="EMBL" id="OMJ20605.1"/>
    </source>
</evidence>
<sequence>MEISTTSTQPPDTRSWEKVASTSLKPPEGIASGLSVWEVAQKSYEILSSLGEIIDITALKHTKFNSYPSKSIKVIFKTKKENEIPSTINFNDVKVVLMWSGGKKICTYCKDTAHWKYECPEIKLKNEKKLKRSRVNISKNIKKMFIEETNTDPKKSEKAEKEGKKNRFVQTEPNGKVPIVKDDNIINVTHERRANPQFGDFAGRKRIGRGIG</sequence>
<feature type="region of interest" description="Disordered" evidence="1">
    <location>
        <begin position="148"/>
        <end position="175"/>
    </location>
</feature>
<reference evidence="3" key="1">
    <citation type="submission" date="2017-01" db="EMBL/GenBank/DDBJ databases">
        <authorList>
            <person name="Wang Y."/>
            <person name="White M."/>
            <person name="Kvist S."/>
            <person name="Moncalvo J.-M."/>
        </authorList>
    </citation>
    <scope>NUCLEOTIDE SEQUENCE [LARGE SCALE GENOMIC DNA]</scope>
    <source>
        <strain evidence="3">ID-206-W2</strain>
    </source>
</reference>
<accession>A0A1R1Y199</accession>
<evidence type="ECO:0000313" key="3">
    <source>
        <dbReference type="Proteomes" id="UP000187429"/>
    </source>
</evidence>
<gene>
    <name evidence="2" type="ORF">AYI69_g6150</name>
</gene>
<dbReference type="Proteomes" id="UP000187429">
    <property type="component" value="Unassembled WGS sequence"/>
</dbReference>